<evidence type="ECO:0000313" key="2">
    <source>
        <dbReference type="Proteomes" id="UP000237271"/>
    </source>
</evidence>
<dbReference type="Proteomes" id="UP000237271">
    <property type="component" value="Unassembled WGS sequence"/>
</dbReference>
<dbReference type="AlphaFoldDB" id="A0A2P4XVG1"/>
<sequence>MKNFMARLNLSEKSEKARVRATAKEDKKRKMQNRMEKPFLSIGYGDEIDIHCGRKDLINSLYNPDFANA</sequence>
<reference evidence="1 2" key="1">
    <citation type="journal article" date="2017" name="Genome Biol. Evol.">
        <title>Phytophthora megakarya and P. palmivora, closely related causal agents of cacao black pod rot, underwent increases in genome sizes and gene numbers by different mechanisms.</title>
        <authorList>
            <person name="Ali S.S."/>
            <person name="Shao J."/>
            <person name="Lary D.J."/>
            <person name="Kronmiller B."/>
            <person name="Shen D."/>
            <person name="Strem M.D."/>
            <person name="Amoako-Attah I."/>
            <person name="Akrofi A.Y."/>
            <person name="Begoude B.A."/>
            <person name="Ten Hoopen G.M."/>
            <person name="Coulibaly K."/>
            <person name="Kebe B.I."/>
            <person name="Melnick R.L."/>
            <person name="Guiltinan M.J."/>
            <person name="Tyler B.M."/>
            <person name="Meinhardt L.W."/>
            <person name="Bailey B.A."/>
        </authorList>
    </citation>
    <scope>NUCLEOTIDE SEQUENCE [LARGE SCALE GENOMIC DNA]</scope>
    <source>
        <strain evidence="2">sbr112.9</strain>
    </source>
</reference>
<organism evidence="1 2">
    <name type="scientific">Phytophthora palmivora</name>
    <dbReference type="NCBI Taxonomy" id="4796"/>
    <lineage>
        <taxon>Eukaryota</taxon>
        <taxon>Sar</taxon>
        <taxon>Stramenopiles</taxon>
        <taxon>Oomycota</taxon>
        <taxon>Peronosporomycetes</taxon>
        <taxon>Peronosporales</taxon>
        <taxon>Peronosporaceae</taxon>
        <taxon>Phytophthora</taxon>
    </lineage>
</organism>
<protein>
    <submittedName>
        <fullName evidence="1">Uncharacterized protein</fullName>
    </submittedName>
</protein>
<keyword evidence="2" id="KW-1185">Reference proteome</keyword>
<gene>
    <name evidence="1" type="ORF">PHPALM_14168</name>
</gene>
<dbReference type="EMBL" id="NCKW01007852">
    <property type="protein sequence ID" value="POM69537.1"/>
    <property type="molecule type" value="Genomic_DNA"/>
</dbReference>
<proteinExistence type="predicted"/>
<comment type="caution">
    <text evidence="1">The sequence shown here is derived from an EMBL/GenBank/DDBJ whole genome shotgun (WGS) entry which is preliminary data.</text>
</comment>
<accession>A0A2P4XVG1</accession>
<evidence type="ECO:0000313" key="1">
    <source>
        <dbReference type="EMBL" id="POM69537.1"/>
    </source>
</evidence>
<name>A0A2P4XVG1_9STRA</name>